<evidence type="ECO:0000256" key="2">
    <source>
        <dbReference type="ARBA" id="ARBA00022676"/>
    </source>
</evidence>
<sequence length="297" mass="33992">MHSNFILLTAAKNEEKYIGIAIESVLRQNIRPVVWFIMDDGSTDQTAQIVQRYMSEHSFIRLYSTKNHGNRSFGSKDKAINAAYELARQLEFDFVGIQDADIAPKENNYYEKVLGKFEANERLGIAGGYIYERYKGAWACRISNSPDSVAGGIQLFRRRCYEGIGGYTPLHYGGEDWLAQLDAKIAGWEVMALPELPVYHYRPTSSSDGRWRGLFRQGMMDASFGSHPVFELMKCARRIAESPVLIGSIISFCGYVWWMISGRDPLLQAEKIVYLRNEQLAKILRWWGDLNSNLRIF</sequence>
<name>A0A2S6HDY7_9GAMM</name>
<organism evidence="5 6">
    <name type="scientific">Methylobacter tundripaludum</name>
    <dbReference type="NCBI Taxonomy" id="173365"/>
    <lineage>
        <taxon>Bacteria</taxon>
        <taxon>Pseudomonadati</taxon>
        <taxon>Pseudomonadota</taxon>
        <taxon>Gammaproteobacteria</taxon>
        <taxon>Methylococcales</taxon>
        <taxon>Methylococcaceae</taxon>
        <taxon>Methylobacter</taxon>
    </lineage>
</organism>
<dbReference type="Pfam" id="PF00535">
    <property type="entry name" value="Glycos_transf_2"/>
    <property type="match status" value="1"/>
</dbReference>
<dbReference type="CDD" id="cd00761">
    <property type="entry name" value="Glyco_tranf_GTA_type"/>
    <property type="match status" value="1"/>
</dbReference>
<reference evidence="5 6" key="1">
    <citation type="submission" date="2018-02" db="EMBL/GenBank/DDBJ databases">
        <title>Subsurface microbial communities from deep shales in Ohio and West Virginia, USA.</title>
        <authorList>
            <person name="Wrighton K."/>
        </authorList>
    </citation>
    <scope>NUCLEOTIDE SEQUENCE [LARGE SCALE GENOMIC DNA]</scope>
    <source>
        <strain evidence="5 6">OWC-DMM</strain>
    </source>
</reference>
<dbReference type="Proteomes" id="UP000240010">
    <property type="component" value="Unassembled WGS sequence"/>
</dbReference>
<proteinExistence type="inferred from homology"/>
<comment type="similarity">
    <text evidence="1">Belongs to the glycosyltransferase 2 family.</text>
</comment>
<protein>
    <submittedName>
        <fullName evidence="5">Glycosyltransferase involved in cell wall biosynthesis</fullName>
    </submittedName>
</protein>
<evidence type="ECO:0000313" key="6">
    <source>
        <dbReference type="Proteomes" id="UP000240010"/>
    </source>
</evidence>
<accession>A0A2S6HDY7</accession>
<gene>
    <name evidence="5" type="ORF">B0F87_105181</name>
</gene>
<keyword evidence="2" id="KW-0328">Glycosyltransferase</keyword>
<dbReference type="GO" id="GO:0016757">
    <property type="term" value="F:glycosyltransferase activity"/>
    <property type="evidence" value="ECO:0007669"/>
    <property type="project" value="UniProtKB-KW"/>
</dbReference>
<dbReference type="SUPFAM" id="SSF53448">
    <property type="entry name" value="Nucleotide-diphospho-sugar transferases"/>
    <property type="match status" value="1"/>
</dbReference>
<evidence type="ECO:0000256" key="3">
    <source>
        <dbReference type="ARBA" id="ARBA00022679"/>
    </source>
</evidence>
<evidence type="ECO:0000313" key="5">
    <source>
        <dbReference type="EMBL" id="PPK75709.1"/>
    </source>
</evidence>
<evidence type="ECO:0000259" key="4">
    <source>
        <dbReference type="Pfam" id="PF00535"/>
    </source>
</evidence>
<dbReference type="AlphaFoldDB" id="A0A2S6HDY7"/>
<dbReference type="Gene3D" id="3.90.550.10">
    <property type="entry name" value="Spore Coat Polysaccharide Biosynthesis Protein SpsA, Chain A"/>
    <property type="match status" value="1"/>
</dbReference>
<feature type="domain" description="Glycosyltransferase 2-like" evidence="4">
    <location>
        <begin position="9"/>
        <end position="135"/>
    </location>
</feature>
<keyword evidence="3 5" id="KW-0808">Transferase</keyword>
<comment type="caution">
    <text evidence="5">The sequence shown here is derived from an EMBL/GenBank/DDBJ whole genome shotgun (WGS) entry which is preliminary data.</text>
</comment>
<dbReference type="InterPro" id="IPR001173">
    <property type="entry name" value="Glyco_trans_2-like"/>
</dbReference>
<dbReference type="PANTHER" id="PTHR43630">
    <property type="entry name" value="POLY-BETA-1,6-N-ACETYL-D-GLUCOSAMINE SYNTHASE"/>
    <property type="match status" value="1"/>
</dbReference>
<evidence type="ECO:0000256" key="1">
    <source>
        <dbReference type="ARBA" id="ARBA00006739"/>
    </source>
</evidence>
<dbReference type="PANTHER" id="PTHR43630:SF1">
    <property type="entry name" value="POLY-BETA-1,6-N-ACETYL-D-GLUCOSAMINE SYNTHASE"/>
    <property type="match status" value="1"/>
</dbReference>
<dbReference type="InterPro" id="IPR029044">
    <property type="entry name" value="Nucleotide-diphossugar_trans"/>
</dbReference>
<dbReference type="EMBL" id="PTIZ01000005">
    <property type="protein sequence ID" value="PPK75709.1"/>
    <property type="molecule type" value="Genomic_DNA"/>
</dbReference>